<evidence type="ECO:0000313" key="6">
    <source>
        <dbReference type="Proteomes" id="UP000251995"/>
    </source>
</evidence>
<protein>
    <submittedName>
        <fullName evidence="5">Maltose/maltodextrin-binding protein</fullName>
    </submittedName>
</protein>
<dbReference type="OrthoDB" id="9780991at2"/>
<dbReference type="KEGG" id="acij:JS278_01929"/>
<name>A0A344UUY7_9ACTN</name>
<dbReference type="PROSITE" id="PS51257">
    <property type="entry name" value="PROKAR_LIPOPROTEIN"/>
    <property type="match status" value="1"/>
</dbReference>
<dbReference type="Pfam" id="PF01547">
    <property type="entry name" value="SBP_bac_1"/>
    <property type="match status" value="1"/>
</dbReference>
<dbReference type="GO" id="GO:0055052">
    <property type="term" value="C:ATP-binding cassette (ABC) transporter complex, substrate-binding subunit-containing"/>
    <property type="evidence" value="ECO:0007669"/>
    <property type="project" value="TreeGrafter"/>
</dbReference>
<sequence>MNLSRRHFFGAATGLAAAAVLSACGSNSGGVSTGSSSSAAASGGSGKLIQWYHEYGEKGVQEAVNRYAKAYKDASVTVKWNPGTDYMKLLATTLLSGNGIPDVFESENGATLDMIQQGQVVDLTEVIGDDKDKFSKPVLDRMTYNGKIWAIPQVLDMQLLYYRKSVLEKAKVDPPKTFADLVKAAKAVKTSDMGGFFAGNDGGLGVLGNFLIWSAGFEQLNDEGTDLGFMESNFFDAVNAYRDFSTSGGLLTSASKDWFDGSPFVNGETAMQWTGLWALNDVKKKWGDDFGVLPFPAFGDKGRQAVVFGAYGSCVAAKGAGSNVEGAKKFNKWLWVDQTDKQVDFANSYGTHIPSRTDLVSKASQISSGAGKEAAEFVDKMGHASELLWTSTIGDAFNAAVTNVVKKKADAKKEFASVQKTARSELKRIKK</sequence>
<dbReference type="PANTHER" id="PTHR30061">
    <property type="entry name" value="MALTOSE-BINDING PERIPLASMIC PROTEIN"/>
    <property type="match status" value="1"/>
</dbReference>
<evidence type="ECO:0000256" key="4">
    <source>
        <dbReference type="SAM" id="SignalP"/>
    </source>
</evidence>
<dbReference type="EMBL" id="CP025198">
    <property type="protein sequence ID" value="AXE39085.1"/>
    <property type="molecule type" value="Genomic_DNA"/>
</dbReference>
<feature type="chain" id="PRO_5038611193" evidence="4">
    <location>
        <begin position="19"/>
        <end position="431"/>
    </location>
</feature>
<dbReference type="InterPro" id="IPR006059">
    <property type="entry name" value="SBP"/>
</dbReference>
<dbReference type="Gene3D" id="3.40.190.10">
    <property type="entry name" value="Periplasmic binding protein-like II"/>
    <property type="match status" value="1"/>
</dbReference>
<dbReference type="InterPro" id="IPR006311">
    <property type="entry name" value="TAT_signal"/>
</dbReference>
<comment type="similarity">
    <text evidence="1">Belongs to the bacterial solute-binding protein 1 family.</text>
</comment>
<dbReference type="PROSITE" id="PS51318">
    <property type="entry name" value="TAT"/>
    <property type="match status" value="1"/>
</dbReference>
<accession>A0A344UUY7</accession>
<keyword evidence="2" id="KW-0813">Transport</keyword>
<evidence type="ECO:0000256" key="1">
    <source>
        <dbReference type="ARBA" id="ARBA00008520"/>
    </source>
</evidence>
<evidence type="ECO:0000256" key="3">
    <source>
        <dbReference type="ARBA" id="ARBA00022729"/>
    </source>
</evidence>
<keyword evidence="6" id="KW-1185">Reference proteome</keyword>
<evidence type="ECO:0000313" key="5">
    <source>
        <dbReference type="EMBL" id="AXE39085.1"/>
    </source>
</evidence>
<dbReference type="SUPFAM" id="SSF53850">
    <property type="entry name" value="Periplasmic binding protein-like II"/>
    <property type="match status" value="1"/>
</dbReference>
<proteinExistence type="inferred from homology"/>
<evidence type="ECO:0000256" key="2">
    <source>
        <dbReference type="ARBA" id="ARBA00022448"/>
    </source>
</evidence>
<feature type="signal peptide" evidence="4">
    <location>
        <begin position="1"/>
        <end position="18"/>
    </location>
</feature>
<dbReference type="AlphaFoldDB" id="A0A344UUY7"/>
<dbReference type="RefSeq" id="WP_114044991.1">
    <property type="nucleotide sequence ID" value="NZ_CP025198.1"/>
</dbReference>
<dbReference type="GO" id="GO:0042956">
    <property type="term" value="P:maltodextrin transmembrane transport"/>
    <property type="evidence" value="ECO:0007669"/>
    <property type="project" value="TreeGrafter"/>
</dbReference>
<dbReference type="GO" id="GO:0015768">
    <property type="term" value="P:maltose transport"/>
    <property type="evidence" value="ECO:0007669"/>
    <property type="project" value="TreeGrafter"/>
</dbReference>
<dbReference type="Proteomes" id="UP000251995">
    <property type="component" value="Chromosome"/>
</dbReference>
<dbReference type="PANTHER" id="PTHR30061:SF50">
    <property type="entry name" value="MALTOSE_MALTODEXTRIN-BINDING PERIPLASMIC PROTEIN"/>
    <property type="match status" value="1"/>
</dbReference>
<keyword evidence="3 4" id="KW-0732">Signal</keyword>
<dbReference type="GO" id="GO:1901982">
    <property type="term" value="F:maltose binding"/>
    <property type="evidence" value="ECO:0007669"/>
    <property type="project" value="TreeGrafter"/>
</dbReference>
<reference evidence="5 6" key="1">
    <citation type="submission" date="2017-12" db="EMBL/GenBank/DDBJ databases">
        <title>The whole genome sequence of the Acidipropionibacterium virtanenii sp. nov. type strain JS278.</title>
        <authorList>
            <person name="Laine P."/>
            <person name="Deptula P."/>
            <person name="Varmanen P."/>
            <person name="Auvinen P."/>
        </authorList>
    </citation>
    <scope>NUCLEOTIDE SEQUENCE [LARGE SCALE GENOMIC DNA]</scope>
    <source>
        <strain evidence="5 6">JS278</strain>
    </source>
</reference>
<gene>
    <name evidence="5" type="primary">malX</name>
    <name evidence="5" type="ORF">JS278_01929</name>
</gene>
<organism evidence="5 6">
    <name type="scientific">Acidipropionibacterium virtanenii</name>
    <dbReference type="NCBI Taxonomy" id="2057246"/>
    <lineage>
        <taxon>Bacteria</taxon>
        <taxon>Bacillati</taxon>
        <taxon>Actinomycetota</taxon>
        <taxon>Actinomycetes</taxon>
        <taxon>Propionibacteriales</taxon>
        <taxon>Propionibacteriaceae</taxon>
        <taxon>Acidipropionibacterium</taxon>
    </lineage>
</organism>